<protein>
    <submittedName>
        <fullName evidence="1">Phosphoglycerate mutase</fullName>
    </submittedName>
</protein>
<dbReference type="Gene3D" id="3.40.50.1240">
    <property type="entry name" value="Phosphoglycerate mutase-like"/>
    <property type="match status" value="1"/>
</dbReference>
<dbReference type="SUPFAM" id="SSF53254">
    <property type="entry name" value="Phosphoglycerate mutase-like"/>
    <property type="match status" value="1"/>
</dbReference>
<dbReference type="PANTHER" id="PTHR48100">
    <property type="entry name" value="BROAD-SPECIFICITY PHOSPHATASE YOR283W-RELATED"/>
    <property type="match status" value="1"/>
</dbReference>
<comment type="caution">
    <text evidence="1">The sequence shown here is derived from an EMBL/GenBank/DDBJ whole genome shotgun (WGS) entry which is preliminary data.</text>
</comment>
<dbReference type="PANTHER" id="PTHR48100:SF15">
    <property type="entry name" value="SEDOHEPTULOSE 1,7-BISPHOSPHATASE"/>
    <property type="match status" value="1"/>
</dbReference>
<dbReference type="AlphaFoldDB" id="A0A9W7SM43"/>
<organism evidence="1 2">
    <name type="scientific">Teratosphaeria destructans</name>
    <dbReference type="NCBI Taxonomy" id="418781"/>
    <lineage>
        <taxon>Eukaryota</taxon>
        <taxon>Fungi</taxon>
        <taxon>Dikarya</taxon>
        <taxon>Ascomycota</taxon>
        <taxon>Pezizomycotina</taxon>
        <taxon>Dothideomycetes</taxon>
        <taxon>Dothideomycetidae</taxon>
        <taxon>Mycosphaerellales</taxon>
        <taxon>Teratosphaeriaceae</taxon>
        <taxon>Teratosphaeria</taxon>
    </lineage>
</organism>
<evidence type="ECO:0000313" key="1">
    <source>
        <dbReference type="EMBL" id="KAH9822930.1"/>
    </source>
</evidence>
<dbReference type="EMBL" id="RIBY02002200">
    <property type="protein sequence ID" value="KAH9822930.1"/>
    <property type="molecule type" value="Genomic_DNA"/>
</dbReference>
<dbReference type="GO" id="GO:0046390">
    <property type="term" value="P:ribose phosphate biosynthetic process"/>
    <property type="evidence" value="ECO:0007669"/>
    <property type="project" value="TreeGrafter"/>
</dbReference>
<dbReference type="OrthoDB" id="4818801at2759"/>
<dbReference type="GO" id="GO:0050278">
    <property type="term" value="F:sedoheptulose-bisphosphatase activity"/>
    <property type="evidence" value="ECO:0007669"/>
    <property type="project" value="TreeGrafter"/>
</dbReference>
<reference evidence="1 2" key="1">
    <citation type="journal article" date="2018" name="IMA Fungus">
        <title>IMA Genome-F 10: Nine draft genome sequences of Claviceps purpurea s.lat., including C. arundinis, C. humidiphila, and C. cf. spartinae, pseudomolecules for the pitch canker pathogen Fusarium circinatum, draft genome of Davidsoniella eucalypti, Grosmannia galeiformis, Quambalaria eucalypti, and Teratosphaeria destructans.</title>
        <authorList>
            <person name="Wingfield B.D."/>
            <person name="Liu M."/>
            <person name="Nguyen H.D."/>
            <person name="Lane F.A."/>
            <person name="Morgan S.W."/>
            <person name="De Vos L."/>
            <person name="Wilken P.M."/>
            <person name="Duong T.A."/>
            <person name="Aylward J."/>
            <person name="Coetzee M.P."/>
            <person name="Dadej K."/>
            <person name="De Beer Z.W."/>
            <person name="Findlay W."/>
            <person name="Havenga M."/>
            <person name="Kolarik M."/>
            <person name="Menzies J.G."/>
            <person name="Naidoo K."/>
            <person name="Pochopski O."/>
            <person name="Shoukouhi P."/>
            <person name="Santana Q.C."/>
            <person name="Seifert K.A."/>
            <person name="Soal N."/>
            <person name="Steenkamp E.T."/>
            <person name="Tatham C.T."/>
            <person name="van der Nest M.A."/>
            <person name="Wingfield M.J."/>
        </authorList>
    </citation>
    <scope>NUCLEOTIDE SEQUENCE [LARGE SCALE GENOMIC DNA]</scope>
    <source>
        <strain evidence="1">CMW44962</strain>
    </source>
</reference>
<keyword evidence="2" id="KW-1185">Reference proteome</keyword>
<gene>
    <name evidence="1" type="ORF">Tdes44962_MAKER00758</name>
</gene>
<dbReference type="Pfam" id="PF00300">
    <property type="entry name" value="His_Phos_1"/>
    <property type="match status" value="1"/>
</dbReference>
<proteinExistence type="predicted"/>
<accession>A0A9W7SM43</accession>
<dbReference type="InterPro" id="IPR029033">
    <property type="entry name" value="His_PPase_superfam"/>
</dbReference>
<reference evidence="1 2" key="2">
    <citation type="journal article" date="2021" name="Curr. Genet.">
        <title>Genetic response to nitrogen starvation in the aggressive Eucalyptus foliar pathogen Teratosphaeria destructans.</title>
        <authorList>
            <person name="Havenga M."/>
            <person name="Wingfield B.D."/>
            <person name="Wingfield M.J."/>
            <person name="Dreyer L.L."/>
            <person name="Roets F."/>
            <person name="Aylward J."/>
        </authorList>
    </citation>
    <scope>NUCLEOTIDE SEQUENCE [LARGE SCALE GENOMIC DNA]</scope>
    <source>
        <strain evidence="1">CMW44962</strain>
    </source>
</reference>
<sequence length="180" mass="20102">MQGETEWTINGRYTGRTELDLTSNGKVQVLGTGNLLVGPGRLIDPERLARIFVSPRKRACTTFQLLLGSSLSLDDPKVSVTEEIAEWDYGDYEGLLTSEIRIKRAAKGLDHDSPWDIWRDGCEGGEYVLTPQPLSHLRGLTIHTVGRRSKPPQGWMVSSPRYTISSAHTCTARRQSMSSW</sequence>
<dbReference type="CDD" id="cd07067">
    <property type="entry name" value="HP_PGM_like"/>
    <property type="match status" value="1"/>
</dbReference>
<evidence type="ECO:0000313" key="2">
    <source>
        <dbReference type="Proteomes" id="UP001138500"/>
    </source>
</evidence>
<dbReference type="InterPro" id="IPR013078">
    <property type="entry name" value="His_Pase_superF_clade-1"/>
</dbReference>
<dbReference type="InterPro" id="IPR050275">
    <property type="entry name" value="PGM_Phosphatase"/>
</dbReference>
<dbReference type="Proteomes" id="UP001138500">
    <property type="component" value="Unassembled WGS sequence"/>
</dbReference>
<name>A0A9W7SM43_9PEZI</name>